<dbReference type="Proteomes" id="UP000308600">
    <property type="component" value="Unassembled WGS sequence"/>
</dbReference>
<sequence>MPTVSAHSQALATRCSDSQSAQAVLACENVDLAPSPPPPQGINIDDAIVDSLEDQRHPEEKNRASPSMAGPIPNTVRRAMILPLTPGLSQILPYISLSILLLPFIYIFNHLMAQLRKFRVRRPRPVALDGIELLPTIMPQRNGQISTTAEHLSRSSTPFGVWTEQSNVGSGSNFNGTNKSLPYFDLQKLPRSSSVEAIPRPATSPTTRRPRPDTESSFPLATSGSITPTPTHTFRSSSLPASPSAHHRTQSLSGVSAPASGYSQLPRYPTRATLPNPHNRNTISSPSTPQPFLIDFTSRPLEDFASPASSISAMSSLSSTSDYSCSKTSRRGSTISDLGDPRALGLELDTDFLVDKNGKGGVEWTIATPPEDEDDIPLANLTMRRKQGFPTQHGFIIPPFAPRFDPFGDDAFGMRREVMPLLSAENPSRVSLSSSSSIETDQDSTSTDAEPTGSNPLPTPPVTATFVPTSSMYAGGIKVAEQDDRVPQDYSPFSESEDRPLIDLEAGIYSSAGEAPTAHVWSFEEPVIPSEDLAEEVSSDLAGLNLPLSSSYLSVPAPIPDSPSFSPPSPFAGLLEVVAPTPIAFSPTLPDVDDQPDDSPDSILGGVSEDKSANGVLEHETVSRDTASDADGALVNTFAPPKTIETNHEARILLIASKPPSLPTTLPVRLLSPQSVLVEALEFQKIETGPIFTDSEALVCASPLEMSPMGGSVPMPPSVLAEPVETSSVFPLSKLDSLPPLSIPSQPLDGFVGDIVSTRMDLVVEDTKDLSESMTYPDPDLMPLPQMAMISPIASSSPISPISLCAKLPSPKLLLHTLPPSPLMDNSRSESTQTNTSNLFSSSAIQRSNSSGSSSSVSTIICPPSARPVGAEPRPTLESEEQASSRELSPVLHTEKALEQDEQSEPTSEPSEEASVSSPPSDSPSPTIPTQPAGSTTNHRHFNPHSLRVHRSPLDFALAMQQPGLINADMTWMVNFFILVFGWVTILGGRRKPQQVVEGGAVHHRDVSPSTSALGSTSITHLANQPTHITI</sequence>
<reference evidence="1 2" key="1">
    <citation type="journal article" date="2019" name="Nat. Ecol. Evol.">
        <title>Megaphylogeny resolves global patterns of mushroom evolution.</title>
        <authorList>
            <person name="Varga T."/>
            <person name="Krizsan K."/>
            <person name="Foldi C."/>
            <person name="Dima B."/>
            <person name="Sanchez-Garcia M."/>
            <person name="Sanchez-Ramirez S."/>
            <person name="Szollosi G.J."/>
            <person name="Szarkandi J.G."/>
            <person name="Papp V."/>
            <person name="Albert L."/>
            <person name="Andreopoulos W."/>
            <person name="Angelini C."/>
            <person name="Antonin V."/>
            <person name="Barry K.W."/>
            <person name="Bougher N.L."/>
            <person name="Buchanan P."/>
            <person name="Buyck B."/>
            <person name="Bense V."/>
            <person name="Catcheside P."/>
            <person name="Chovatia M."/>
            <person name="Cooper J."/>
            <person name="Damon W."/>
            <person name="Desjardin D."/>
            <person name="Finy P."/>
            <person name="Geml J."/>
            <person name="Haridas S."/>
            <person name="Hughes K."/>
            <person name="Justo A."/>
            <person name="Karasinski D."/>
            <person name="Kautmanova I."/>
            <person name="Kiss B."/>
            <person name="Kocsube S."/>
            <person name="Kotiranta H."/>
            <person name="LaButti K.M."/>
            <person name="Lechner B.E."/>
            <person name="Liimatainen K."/>
            <person name="Lipzen A."/>
            <person name="Lukacs Z."/>
            <person name="Mihaltcheva S."/>
            <person name="Morgado L.N."/>
            <person name="Niskanen T."/>
            <person name="Noordeloos M.E."/>
            <person name="Ohm R.A."/>
            <person name="Ortiz-Santana B."/>
            <person name="Ovrebo C."/>
            <person name="Racz N."/>
            <person name="Riley R."/>
            <person name="Savchenko A."/>
            <person name="Shiryaev A."/>
            <person name="Soop K."/>
            <person name="Spirin V."/>
            <person name="Szebenyi C."/>
            <person name="Tomsovsky M."/>
            <person name="Tulloss R.E."/>
            <person name="Uehling J."/>
            <person name="Grigoriev I.V."/>
            <person name="Vagvolgyi C."/>
            <person name="Papp T."/>
            <person name="Martin F.M."/>
            <person name="Miettinen O."/>
            <person name="Hibbett D.S."/>
            <person name="Nagy L.G."/>
        </authorList>
    </citation>
    <scope>NUCLEOTIDE SEQUENCE [LARGE SCALE GENOMIC DNA]</scope>
    <source>
        <strain evidence="1 2">NL-1719</strain>
    </source>
</reference>
<accession>A0ACD3AZ89</accession>
<protein>
    <submittedName>
        <fullName evidence="1">Uncharacterized protein</fullName>
    </submittedName>
</protein>
<gene>
    <name evidence="1" type="ORF">BDN72DRAFT_895856</name>
</gene>
<organism evidence="1 2">
    <name type="scientific">Pluteus cervinus</name>
    <dbReference type="NCBI Taxonomy" id="181527"/>
    <lineage>
        <taxon>Eukaryota</taxon>
        <taxon>Fungi</taxon>
        <taxon>Dikarya</taxon>
        <taxon>Basidiomycota</taxon>
        <taxon>Agaricomycotina</taxon>
        <taxon>Agaricomycetes</taxon>
        <taxon>Agaricomycetidae</taxon>
        <taxon>Agaricales</taxon>
        <taxon>Pluteineae</taxon>
        <taxon>Pluteaceae</taxon>
        <taxon>Pluteus</taxon>
    </lineage>
</organism>
<evidence type="ECO:0000313" key="2">
    <source>
        <dbReference type="Proteomes" id="UP000308600"/>
    </source>
</evidence>
<name>A0ACD3AZ89_9AGAR</name>
<keyword evidence="2" id="KW-1185">Reference proteome</keyword>
<proteinExistence type="predicted"/>
<evidence type="ECO:0000313" key="1">
    <source>
        <dbReference type="EMBL" id="TFK71125.1"/>
    </source>
</evidence>
<dbReference type="EMBL" id="ML208302">
    <property type="protein sequence ID" value="TFK71125.1"/>
    <property type="molecule type" value="Genomic_DNA"/>
</dbReference>